<dbReference type="Pfam" id="PF00561">
    <property type="entry name" value="Abhydrolase_1"/>
    <property type="match status" value="1"/>
</dbReference>
<dbReference type="GeneID" id="80452518"/>
<organism evidence="3 4">
    <name type="scientific">Aurantimicrobium minutum</name>
    <dbReference type="NCBI Taxonomy" id="708131"/>
    <lineage>
        <taxon>Bacteria</taxon>
        <taxon>Bacillati</taxon>
        <taxon>Actinomycetota</taxon>
        <taxon>Actinomycetes</taxon>
        <taxon>Micrococcales</taxon>
        <taxon>Microbacteriaceae</taxon>
        <taxon>Aurantimicrobium</taxon>
    </lineage>
</organism>
<reference evidence="3 4" key="1">
    <citation type="journal article" date="2016" name="Genome Announc.">
        <title>Complete Genome Sequence of Aurantimicrobium minutum Type Strain KNCT, a Planktonic Ultramicrobacterium Isolated from River Water.</title>
        <authorList>
            <person name="Nakai R."/>
            <person name="Fujisawa T."/>
            <person name="Nakamura Y."/>
            <person name="Nishide H."/>
            <person name="Uchiyama I."/>
            <person name="Baba T."/>
            <person name="Toyoda A."/>
            <person name="Fujiyama A."/>
            <person name="Naganuma T."/>
            <person name="Niki H."/>
        </authorList>
    </citation>
    <scope>NUCLEOTIDE SEQUENCE [LARGE SCALE GENOMIC DNA]</scope>
    <source>
        <strain evidence="3 4">KNC</strain>
    </source>
</reference>
<dbReference type="Proteomes" id="UP000243847">
    <property type="component" value="Chromosome sequence1"/>
</dbReference>
<protein>
    <submittedName>
        <fullName evidence="3">Archaeal/vacuolar-type H+-ATPase subunit A</fullName>
    </submittedName>
</protein>
<evidence type="ECO:0000256" key="1">
    <source>
        <dbReference type="SAM" id="Phobius"/>
    </source>
</evidence>
<gene>
    <name evidence="3" type="ORF">AUMI_113260</name>
</gene>
<feature type="domain" description="AB hydrolase-1" evidence="2">
    <location>
        <begin position="307"/>
        <end position="347"/>
    </location>
</feature>
<dbReference type="KEGG" id="amin:AUMI_113260"/>
<dbReference type="Gene3D" id="3.40.50.1820">
    <property type="entry name" value="alpha/beta hydrolase"/>
    <property type="match status" value="1"/>
</dbReference>
<dbReference type="OrthoDB" id="4790882at2"/>
<keyword evidence="1" id="KW-0812">Transmembrane</keyword>
<feature type="transmembrane region" description="Helical" evidence="1">
    <location>
        <begin position="102"/>
        <end position="124"/>
    </location>
</feature>
<dbReference type="EMBL" id="AP017457">
    <property type="protein sequence ID" value="BAU99868.1"/>
    <property type="molecule type" value="Genomic_DNA"/>
</dbReference>
<accession>A0A173LYE9</accession>
<evidence type="ECO:0000313" key="3">
    <source>
        <dbReference type="EMBL" id="BAU99868.1"/>
    </source>
</evidence>
<keyword evidence="1" id="KW-1133">Transmembrane helix</keyword>
<dbReference type="InterPro" id="IPR029058">
    <property type="entry name" value="AB_hydrolase_fold"/>
</dbReference>
<dbReference type="AlphaFoldDB" id="A0A173LYE9"/>
<keyword evidence="1" id="KW-0472">Membrane</keyword>
<sequence>MMRTSTSTAVDTVILDDLSARLHARVAELEQALSRVLPSSYTSASLQGCFHRTSQCARRVKDLAAKAAEGSRQYAQRELYLRGVTEEISSTLLWNLGRAMPALVAAYGPAIIGGVAIVLGLAAARRIAPVSAYDGFLTQFEKRLPDSGQVLSASLVVTATAHLVSGTDDFVAGVVGLPKPSRDGIFSGEDAVATGVIAGLGLIGTGTLQETPVRVREVSQFTVSAPQGYQDVISRIPRAEDGAEQIRIERYDSGYVVYLGGTIDAGVEPGSEPWDMTSNMHSIAQLDSGSYRAAVLAMREAGITASDNVILVGHSQGGLIAAQLAASGKYRVSDVVTVGAPLHHIEIPEDVHVVSVEHSEDVIPSLSGVAAPVAVATHLTVRRSLYSGTSAPRDQVLPAHNLSRYIETGAVMDRSTDNKLSTQQHRLSQHMRGTATVTTFRGDRVQ</sequence>
<proteinExistence type="predicted"/>
<evidence type="ECO:0000313" key="4">
    <source>
        <dbReference type="Proteomes" id="UP000243847"/>
    </source>
</evidence>
<name>A0A173LYE9_9MICO</name>
<dbReference type="SUPFAM" id="SSF53474">
    <property type="entry name" value="alpha/beta-Hydrolases"/>
    <property type="match status" value="1"/>
</dbReference>
<dbReference type="RefSeq" id="WP_096382780.1">
    <property type="nucleotide sequence ID" value="NZ_AP017457.1"/>
</dbReference>
<evidence type="ECO:0000259" key="2">
    <source>
        <dbReference type="Pfam" id="PF00561"/>
    </source>
</evidence>
<dbReference type="InterPro" id="IPR000073">
    <property type="entry name" value="AB_hydrolase_1"/>
</dbReference>
<dbReference type="GO" id="GO:0003824">
    <property type="term" value="F:catalytic activity"/>
    <property type="evidence" value="ECO:0007669"/>
    <property type="project" value="UniProtKB-ARBA"/>
</dbReference>